<evidence type="ECO:0000313" key="2">
    <source>
        <dbReference type="Proteomes" id="UP000054815"/>
    </source>
</evidence>
<dbReference type="AlphaFoldDB" id="A0A0V0YGM6"/>
<dbReference type="EMBL" id="JYDU01000014">
    <property type="protein sequence ID" value="KRX99534.1"/>
    <property type="molecule type" value="Genomic_DNA"/>
</dbReference>
<gene>
    <name evidence="1" type="ORF">T4E_6938</name>
</gene>
<organism evidence="1 2">
    <name type="scientific">Trichinella pseudospiralis</name>
    <name type="common">Parasitic roundworm</name>
    <dbReference type="NCBI Taxonomy" id="6337"/>
    <lineage>
        <taxon>Eukaryota</taxon>
        <taxon>Metazoa</taxon>
        <taxon>Ecdysozoa</taxon>
        <taxon>Nematoda</taxon>
        <taxon>Enoplea</taxon>
        <taxon>Dorylaimia</taxon>
        <taxon>Trichinellida</taxon>
        <taxon>Trichinellidae</taxon>
        <taxon>Trichinella</taxon>
    </lineage>
</organism>
<protein>
    <submittedName>
        <fullName evidence="1">Uncharacterized protein</fullName>
    </submittedName>
</protein>
<dbReference type="Proteomes" id="UP000054815">
    <property type="component" value="Unassembled WGS sequence"/>
</dbReference>
<sequence>MPKRKARLSTFCGIGSQNSCSHGGVTAPLKIIRRTLRARVQCKESIYFTEVVTRSDLVWRSTRNLAASRKRGKD</sequence>
<reference evidence="1 2" key="1">
    <citation type="submission" date="2015-01" db="EMBL/GenBank/DDBJ databases">
        <title>Evolution of Trichinella species and genotypes.</title>
        <authorList>
            <person name="Korhonen P.K."/>
            <person name="Edoardo P."/>
            <person name="Giuseppe L.R."/>
            <person name="Gasser R.B."/>
        </authorList>
    </citation>
    <scope>NUCLEOTIDE SEQUENCE [LARGE SCALE GENOMIC DNA]</scope>
    <source>
        <strain evidence="1">ISS141</strain>
    </source>
</reference>
<accession>A0A0V0YGM6</accession>
<proteinExistence type="predicted"/>
<name>A0A0V0YGM6_TRIPS</name>
<comment type="caution">
    <text evidence="1">The sequence shown here is derived from an EMBL/GenBank/DDBJ whole genome shotgun (WGS) entry which is preliminary data.</text>
</comment>
<evidence type="ECO:0000313" key="1">
    <source>
        <dbReference type="EMBL" id="KRX99534.1"/>
    </source>
</evidence>